<reference evidence="7" key="1">
    <citation type="submission" date="2021-02" db="EMBL/GenBank/DDBJ databases">
        <authorList>
            <person name="Nowell W R."/>
        </authorList>
    </citation>
    <scope>NUCLEOTIDE SEQUENCE</scope>
</reference>
<comment type="subcellular location">
    <subcellularLocation>
        <location evidence="1">Membrane</location>
        <topology evidence="1">Multi-pass membrane protein</topology>
    </subcellularLocation>
</comment>
<dbReference type="PANTHER" id="PTHR13800:SF12">
    <property type="entry name" value="TRANSIENT RECEPTOR POTENTIAL CATION CHANNEL SUBFAMILY M MEMBER-LIKE 2"/>
    <property type="match status" value="1"/>
</dbReference>
<dbReference type="AlphaFoldDB" id="A0A816BDG8"/>
<organism evidence="7 9">
    <name type="scientific">Didymodactylos carnosus</name>
    <dbReference type="NCBI Taxonomy" id="1234261"/>
    <lineage>
        <taxon>Eukaryota</taxon>
        <taxon>Metazoa</taxon>
        <taxon>Spiralia</taxon>
        <taxon>Gnathifera</taxon>
        <taxon>Rotifera</taxon>
        <taxon>Eurotatoria</taxon>
        <taxon>Bdelloidea</taxon>
        <taxon>Philodinida</taxon>
        <taxon>Philodinidae</taxon>
        <taxon>Didymodactylos</taxon>
    </lineage>
</organism>
<name>A0A816BDG8_9BILA</name>
<evidence type="ECO:0000256" key="5">
    <source>
        <dbReference type="SAM" id="Phobius"/>
    </source>
</evidence>
<dbReference type="Proteomes" id="UP000663829">
    <property type="component" value="Unassembled WGS sequence"/>
</dbReference>
<proteinExistence type="predicted"/>
<feature type="transmembrane region" description="Helical" evidence="5">
    <location>
        <begin position="201"/>
        <end position="223"/>
    </location>
</feature>
<dbReference type="GO" id="GO:0099604">
    <property type="term" value="F:ligand-gated calcium channel activity"/>
    <property type="evidence" value="ECO:0007669"/>
    <property type="project" value="TreeGrafter"/>
</dbReference>
<keyword evidence="3 5" id="KW-1133">Transmembrane helix</keyword>
<dbReference type="Pfam" id="PF00520">
    <property type="entry name" value="Ion_trans"/>
    <property type="match status" value="1"/>
</dbReference>
<keyword evidence="9" id="KW-1185">Reference proteome</keyword>
<dbReference type="EMBL" id="CAJOBC010103862">
    <property type="protein sequence ID" value="CAF4488507.1"/>
    <property type="molecule type" value="Genomic_DNA"/>
</dbReference>
<keyword evidence="2 5" id="KW-0812">Transmembrane</keyword>
<feature type="transmembrane region" description="Helical" evidence="5">
    <location>
        <begin position="102"/>
        <end position="124"/>
    </location>
</feature>
<keyword evidence="4 5" id="KW-0472">Membrane</keyword>
<dbReference type="Proteomes" id="UP000681722">
    <property type="component" value="Unassembled WGS sequence"/>
</dbReference>
<evidence type="ECO:0000259" key="6">
    <source>
        <dbReference type="Pfam" id="PF00520"/>
    </source>
</evidence>
<evidence type="ECO:0000256" key="2">
    <source>
        <dbReference type="ARBA" id="ARBA00022692"/>
    </source>
</evidence>
<evidence type="ECO:0000313" key="7">
    <source>
        <dbReference type="EMBL" id="CAF1607715.1"/>
    </source>
</evidence>
<evidence type="ECO:0000256" key="3">
    <source>
        <dbReference type="ARBA" id="ARBA00022989"/>
    </source>
</evidence>
<feature type="domain" description="Ion transport" evidence="6">
    <location>
        <begin position="25"/>
        <end position="234"/>
    </location>
</feature>
<protein>
    <recommendedName>
        <fullName evidence="6">Ion transport domain-containing protein</fullName>
    </recommendedName>
</protein>
<evidence type="ECO:0000256" key="1">
    <source>
        <dbReference type="ARBA" id="ARBA00004141"/>
    </source>
</evidence>
<gene>
    <name evidence="7" type="ORF">GPM918_LOCUS42864</name>
    <name evidence="8" type="ORF">SRO942_LOCUS44205</name>
</gene>
<sequence length="281" mass="32379">FYAHCKEKSDFIGDDSKWSHIVITYFTDNYWNALDLPVILLYLVAFVIRFSDNATEQIFIASKICLAIDLFLWYMRMLHLCAAYGGSLGTRLSMIFLTMRDLSFFVCFILIFILGYSVSTYSLITTGDQVTWYSNKDGGPYGNYSYTLSDGAGTWNWNLLRNVFAWGVWRVFGDTDLIGVEQADNTTLAGAMNDAYGNTTFVLTVIFICIASALLLNVLVALFNTTIQNVADRARFEWSYQRFLIYDEYSKKYPHPPPFTILYYIYDAIRFIIRLCKIKPK</sequence>
<dbReference type="InterPro" id="IPR005821">
    <property type="entry name" value="Ion_trans_dom"/>
</dbReference>
<feature type="non-terminal residue" evidence="7">
    <location>
        <position position="281"/>
    </location>
</feature>
<accession>A0A816BDG8</accession>
<evidence type="ECO:0000313" key="9">
    <source>
        <dbReference type="Proteomes" id="UP000663829"/>
    </source>
</evidence>
<dbReference type="InterPro" id="IPR050927">
    <property type="entry name" value="TRPM"/>
</dbReference>
<comment type="caution">
    <text evidence="7">The sequence shown here is derived from an EMBL/GenBank/DDBJ whole genome shotgun (WGS) entry which is preliminary data.</text>
</comment>
<feature type="non-terminal residue" evidence="7">
    <location>
        <position position="1"/>
    </location>
</feature>
<dbReference type="OrthoDB" id="10068271at2759"/>
<dbReference type="PANTHER" id="PTHR13800">
    <property type="entry name" value="TRANSIENT RECEPTOR POTENTIAL CATION CHANNEL, SUBFAMILY M, MEMBER 6"/>
    <property type="match status" value="1"/>
</dbReference>
<evidence type="ECO:0000313" key="8">
    <source>
        <dbReference type="EMBL" id="CAF4488507.1"/>
    </source>
</evidence>
<dbReference type="EMBL" id="CAJNOQ010037238">
    <property type="protein sequence ID" value="CAF1607715.1"/>
    <property type="molecule type" value="Genomic_DNA"/>
</dbReference>
<dbReference type="GO" id="GO:0005886">
    <property type="term" value="C:plasma membrane"/>
    <property type="evidence" value="ECO:0007669"/>
    <property type="project" value="TreeGrafter"/>
</dbReference>
<feature type="transmembrane region" description="Helical" evidence="5">
    <location>
        <begin position="30"/>
        <end position="51"/>
    </location>
</feature>
<evidence type="ECO:0000256" key="4">
    <source>
        <dbReference type="ARBA" id="ARBA00023136"/>
    </source>
</evidence>